<dbReference type="AlphaFoldDB" id="A0A6J6EX72"/>
<reference evidence="1" key="1">
    <citation type="submission" date="2020-05" db="EMBL/GenBank/DDBJ databases">
        <authorList>
            <person name="Chiriac C."/>
            <person name="Salcher M."/>
            <person name="Ghai R."/>
            <person name="Kavagutti S V."/>
        </authorList>
    </citation>
    <scope>NUCLEOTIDE SEQUENCE</scope>
</reference>
<proteinExistence type="predicted"/>
<dbReference type="EMBL" id="CAEZTG010000237">
    <property type="protein sequence ID" value="CAB4581230.1"/>
    <property type="molecule type" value="Genomic_DNA"/>
</dbReference>
<organism evidence="1">
    <name type="scientific">freshwater metagenome</name>
    <dbReference type="NCBI Taxonomy" id="449393"/>
    <lineage>
        <taxon>unclassified sequences</taxon>
        <taxon>metagenomes</taxon>
        <taxon>ecological metagenomes</taxon>
    </lineage>
</organism>
<gene>
    <name evidence="1" type="ORF">UFOPK1603_01800</name>
</gene>
<sequence>MCFTGGFALGMTVDPSVIAPVLSQPSLPLPVSKKAKASIHLSPEDLRVVKDRVANDDICVLGMRFTNDRAVPAERFATLRRELGDGFIGIEIDSSEGNAWGNPKNAHSVVTEHLVDEPGHPTRAALDQVLEFFRERLLPPG</sequence>
<evidence type="ECO:0000313" key="1">
    <source>
        <dbReference type="EMBL" id="CAB4581230.1"/>
    </source>
</evidence>
<protein>
    <submittedName>
        <fullName evidence="1">Unannotated protein</fullName>
    </submittedName>
</protein>
<accession>A0A6J6EX72</accession>
<name>A0A6J6EX72_9ZZZZ</name>